<dbReference type="Gene3D" id="1.10.287.130">
    <property type="match status" value="1"/>
</dbReference>
<dbReference type="SUPFAM" id="SSF47384">
    <property type="entry name" value="Homodimeric domain of signal transducing histidine kinase"/>
    <property type="match status" value="1"/>
</dbReference>
<dbReference type="SMART" id="SM00448">
    <property type="entry name" value="REC"/>
    <property type="match status" value="1"/>
</dbReference>
<keyword evidence="7" id="KW-0804">Transcription</keyword>
<dbReference type="InterPro" id="IPR003594">
    <property type="entry name" value="HATPase_dom"/>
</dbReference>
<dbReference type="PROSITE" id="PS50109">
    <property type="entry name" value="HIS_KIN"/>
    <property type="match status" value="1"/>
</dbReference>
<dbReference type="SMART" id="SM00388">
    <property type="entry name" value="HisKA"/>
    <property type="match status" value="1"/>
</dbReference>
<dbReference type="PANTHER" id="PTHR43547:SF2">
    <property type="entry name" value="HYBRID SIGNAL TRANSDUCTION HISTIDINE KINASE C"/>
    <property type="match status" value="1"/>
</dbReference>
<comment type="catalytic activity">
    <reaction evidence="1">
        <text>ATP + protein L-histidine = ADP + protein N-phospho-L-histidine.</text>
        <dbReference type="EC" id="2.7.13.3"/>
    </reaction>
</comment>
<dbReference type="SUPFAM" id="SSF63829">
    <property type="entry name" value="Calcium-dependent phosphotriesterase"/>
    <property type="match status" value="2"/>
</dbReference>
<evidence type="ECO:0000259" key="11">
    <source>
        <dbReference type="PROSITE" id="PS50109"/>
    </source>
</evidence>
<keyword evidence="9" id="KW-0472">Membrane</keyword>
<dbReference type="SUPFAM" id="SSF69322">
    <property type="entry name" value="Tricorn protease domain 2"/>
    <property type="match status" value="1"/>
</dbReference>
<evidence type="ECO:0000256" key="3">
    <source>
        <dbReference type="ARBA" id="ARBA00022553"/>
    </source>
</evidence>
<evidence type="ECO:0000259" key="10">
    <source>
        <dbReference type="PROSITE" id="PS01124"/>
    </source>
</evidence>
<dbReference type="Gene3D" id="3.40.50.2300">
    <property type="match status" value="1"/>
</dbReference>
<dbReference type="SMART" id="SM00342">
    <property type="entry name" value="HTH_ARAC"/>
    <property type="match status" value="1"/>
</dbReference>
<dbReference type="SMART" id="SM00387">
    <property type="entry name" value="HATPase_c"/>
    <property type="match status" value="1"/>
</dbReference>
<dbReference type="InterPro" id="IPR005467">
    <property type="entry name" value="His_kinase_dom"/>
</dbReference>
<dbReference type="eggNOG" id="COG5002">
    <property type="taxonomic scope" value="Bacteria"/>
</dbReference>
<dbReference type="PANTHER" id="PTHR43547">
    <property type="entry name" value="TWO-COMPONENT HISTIDINE KINASE"/>
    <property type="match status" value="1"/>
</dbReference>
<evidence type="ECO:0000256" key="2">
    <source>
        <dbReference type="ARBA" id="ARBA00012438"/>
    </source>
</evidence>
<organism evidence="13 14">
    <name type="scientific">Dysgonomonas mossii DSM 22836</name>
    <dbReference type="NCBI Taxonomy" id="742767"/>
    <lineage>
        <taxon>Bacteria</taxon>
        <taxon>Pseudomonadati</taxon>
        <taxon>Bacteroidota</taxon>
        <taxon>Bacteroidia</taxon>
        <taxon>Bacteroidales</taxon>
        <taxon>Dysgonomonadaceae</taxon>
        <taxon>Dysgonomonas</taxon>
    </lineage>
</organism>
<protein>
    <recommendedName>
        <fullName evidence="2">histidine kinase</fullName>
        <ecNumber evidence="2">2.7.13.3</ecNumber>
    </recommendedName>
</protein>
<evidence type="ECO:0000256" key="9">
    <source>
        <dbReference type="SAM" id="Phobius"/>
    </source>
</evidence>
<dbReference type="Gene3D" id="1.10.10.60">
    <property type="entry name" value="Homeodomain-like"/>
    <property type="match status" value="2"/>
</dbReference>
<dbReference type="InterPro" id="IPR004358">
    <property type="entry name" value="Sig_transdc_His_kin-like_C"/>
</dbReference>
<feature type="transmembrane region" description="Helical" evidence="9">
    <location>
        <begin position="763"/>
        <end position="781"/>
    </location>
</feature>
<feature type="domain" description="HTH araC/xylS-type" evidence="10">
    <location>
        <begin position="1208"/>
        <end position="1304"/>
    </location>
</feature>
<feature type="modified residue" description="4-aspartylphosphate" evidence="8">
    <location>
        <position position="1107"/>
    </location>
</feature>
<dbReference type="SUPFAM" id="SSF46689">
    <property type="entry name" value="Homeodomain-like"/>
    <property type="match status" value="1"/>
</dbReference>
<evidence type="ECO:0000256" key="6">
    <source>
        <dbReference type="ARBA" id="ARBA00023015"/>
    </source>
</evidence>
<dbReference type="InterPro" id="IPR011123">
    <property type="entry name" value="Y_Y_Y"/>
</dbReference>
<evidence type="ECO:0000256" key="1">
    <source>
        <dbReference type="ARBA" id="ARBA00000085"/>
    </source>
</evidence>
<dbReference type="CDD" id="cd17574">
    <property type="entry name" value="REC_OmpR"/>
    <property type="match status" value="1"/>
</dbReference>
<dbReference type="InterPro" id="IPR003661">
    <property type="entry name" value="HisK_dim/P_dom"/>
</dbReference>
<keyword evidence="9" id="KW-0812">Transmembrane</keyword>
<keyword evidence="9" id="KW-1133">Transmembrane helix</keyword>
<dbReference type="Gene3D" id="3.30.565.10">
    <property type="entry name" value="Histidine kinase-like ATPase, C-terminal domain"/>
    <property type="match status" value="1"/>
</dbReference>
<dbReference type="OrthoDB" id="717811at2"/>
<dbReference type="PROSITE" id="PS50110">
    <property type="entry name" value="RESPONSE_REGULATORY"/>
    <property type="match status" value="1"/>
</dbReference>
<dbReference type="STRING" id="742767.HMPREF9456_02275"/>
<keyword evidence="5" id="KW-0418">Kinase</keyword>
<keyword evidence="4" id="KW-0808">Transferase</keyword>
<feature type="domain" description="Histidine kinase" evidence="11">
    <location>
        <begin position="802"/>
        <end position="1019"/>
    </location>
</feature>
<dbReference type="SUPFAM" id="SSF52172">
    <property type="entry name" value="CheY-like"/>
    <property type="match status" value="1"/>
</dbReference>
<dbReference type="FunFam" id="3.30.565.10:FF:000006">
    <property type="entry name" value="Sensor histidine kinase WalK"/>
    <property type="match status" value="1"/>
</dbReference>
<evidence type="ECO:0000256" key="8">
    <source>
        <dbReference type="PROSITE-ProRule" id="PRU00169"/>
    </source>
</evidence>
<dbReference type="HOGENOM" id="CLU_000445_28_1_10"/>
<keyword evidence="14" id="KW-1185">Reference proteome</keyword>
<dbReference type="InterPro" id="IPR011006">
    <property type="entry name" value="CheY-like_superfamily"/>
</dbReference>
<dbReference type="Pfam" id="PF00512">
    <property type="entry name" value="HisKA"/>
    <property type="match status" value="1"/>
</dbReference>
<feature type="domain" description="Response regulatory" evidence="12">
    <location>
        <begin position="1059"/>
        <end position="1174"/>
    </location>
</feature>
<keyword evidence="3 8" id="KW-0597">Phosphoprotein</keyword>
<evidence type="ECO:0000313" key="14">
    <source>
        <dbReference type="Proteomes" id="UP000006420"/>
    </source>
</evidence>
<dbReference type="PRINTS" id="PR00344">
    <property type="entry name" value="BCTRLSENSOR"/>
</dbReference>
<keyword evidence="6" id="KW-0805">Transcription regulation</keyword>
<comment type="caution">
    <text evidence="13">The sequence shown here is derived from an EMBL/GenBank/DDBJ whole genome shotgun (WGS) entry which is preliminary data.</text>
</comment>
<evidence type="ECO:0000259" key="12">
    <source>
        <dbReference type="PROSITE" id="PS50110"/>
    </source>
</evidence>
<dbReference type="Pfam" id="PF00072">
    <property type="entry name" value="Response_reg"/>
    <property type="match status" value="1"/>
</dbReference>
<dbReference type="Gene3D" id="2.60.40.10">
    <property type="entry name" value="Immunoglobulins"/>
    <property type="match status" value="1"/>
</dbReference>
<dbReference type="EMBL" id="ADLW01000010">
    <property type="protein sequence ID" value="EGK06011.1"/>
    <property type="molecule type" value="Genomic_DNA"/>
</dbReference>
<dbReference type="InterPro" id="IPR015943">
    <property type="entry name" value="WD40/YVTN_repeat-like_dom_sf"/>
</dbReference>
<evidence type="ECO:0000313" key="13">
    <source>
        <dbReference type="EMBL" id="EGK06011.1"/>
    </source>
</evidence>
<name>F8X1M7_9BACT</name>
<evidence type="ECO:0000256" key="5">
    <source>
        <dbReference type="ARBA" id="ARBA00022777"/>
    </source>
</evidence>
<reference evidence="13 14" key="1">
    <citation type="submission" date="2011-04" db="EMBL/GenBank/DDBJ databases">
        <title>The Genome Sequence of Dysgonomonas mossii DSM 22836.</title>
        <authorList>
            <consortium name="The Broad Institute Genome Sequencing Platform"/>
            <person name="Earl A."/>
            <person name="Ward D."/>
            <person name="Feldgarden M."/>
            <person name="Gevers D."/>
            <person name="Pudlo N."/>
            <person name="Martens E."/>
            <person name="Allen-Vercoe E."/>
            <person name="Young S.K."/>
            <person name="Zeng Q."/>
            <person name="Gargeya S."/>
            <person name="Fitzgerald M."/>
            <person name="Haas B."/>
            <person name="Abouelleil A."/>
            <person name="Alvarado L."/>
            <person name="Arachchi H.M."/>
            <person name="Berlin A."/>
            <person name="Brown A."/>
            <person name="Chapman S.B."/>
            <person name="Chen Z."/>
            <person name="Dunbar C."/>
            <person name="Freedman E."/>
            <person name="Gearin G."/>
            <person name="Gellesch M."/>
            <person name="Goldberg J."/>
            <person name="Griggs A."/>
            <person name="Gujja S."/>
            <person name="Heiman D."/>
            <person name="Howarth C."/>
            <person name="Larson L."/>
            <person name="Lui A."/>
            <person name="MacDonald P.J.P."/>
            <person name="Mehta T."/>
            <person name="Montmayeur A."/>
            <person name="Murphy C."/>
            <person name="Neiman D."/>
            <person name="Pearson M."/>
            <person name="Priest M."/>
            <person name="Roberts A."/>
            <person name="Saif S."/>
            <person name="Shea T."/>
            <person name="Shenoy N."/>
            <person name="Sisk P."/>
            <person name="Stolte C."/>
            <person name="Sykes S."/>
            <person name="Yandava C."/>
            <person name="Wortman J."/>
            <person name="Nusbaum C."/>
            <person name="Birren B."/>
        </authorList>
    </citation>
    <scope>NUCLEOTIDE SEQUENCE [LARGE SCALE GENOMIC DNA]</scope>
    <source>
        <strain evidence="13 14">DSM 22836</strain>
    </source>
</reference>
<dbReference type="PROSITE" id="PS01124">
    <property type="entry name" value="HTH_ARAC_FAMILY_2"/>
    <property type="match status" value="1"/>
</dbReference>
<dbReference type="InterPro" id="IPR018060">
    <property type="entry name" value="HTH_AraC"/>
</dbReference>
<dbReference type="GO" id="GO:0043565">
    <property type="term" value="F:sequence-specific DNA binding"/>
    <property type="evidence" value="ECO:0007669"/>
    <property type="project" value="InterPro"/>
</dbReference>
<dbReference type="InterPro" id="IPR036097">
    <property type="entry name" value="HisK_dim/P_sf"/>
</dbReference>
<gene>
    <name evidence="13" type="ORF">HMPREF9456_02275</name>
</gene>
<evidence type="ECO:0000256" key="7">
    <source>
        <dbReference type="ARBA" id="ARBA00023163"/>
    </source>
</evidence>
<dbReference type="InterPro" id="IPR013783">
    <property type="entry name" value="Ig-like_fold"/>
</dbReference>
<dbReference type="CDD" id="cd00075">
    <property type="entry name" value="HATPase"/>
    <property type="match status" value="1"/>
</dbReference>
<dbReference type="Pfam" id="PF07494">
    <property type="entry name" value="Reg_prop"/>
    <property type="match status" value="3"/>
</dbReference>
<dbReference type="Pfam" id="PF07495">
    <property type="entry name" value="Y_Y_Y"/>
    <property type="match status" value="1"/>
</dbReference>
<dbReference type="eggNOG" id="COG3292">
    <property type="taxonomic scope" value="Bacteria"/>
</dbReference>
<dbReference type="SUPFAM" id="SSF55874">
    <property type="entry name" value="ATPase domain of HSP90 chaperone/DNA topoisomerase II/histidine kinase"/>
    <property type="match status" value="1"/>
</dbReference>
<dbReference type="InterPro" id="IPR009057">
    <property type="entry name" value="Homeodomain-like_sf"/>
</dbReference>
<dbReference type="InterPro" id="IPR011110">
    <property type="entry name" value="Reg_prop"/>
</dbReference>
<dbReference type="Gene3D" id="2.130.10.10">
    <property type="entry name" value="YVTN repeat-like/Quinoprotein amine dehydrogenase"/>
    <property type="match status" value="4"/>
</dbReference>
<dbReference type="eggNOG" id="COG0745">
    <property type="taxonomic scope" value="Bacteria"/>
</dbReference>
<dbReference type="Pfam" id="PF02518">
    <property type="entry name" value="HATPase_c"/>
    <property type="match status" value="1"/>
</dbReference>
<proteinExistence type="predicted"/>
<dbReference type="Pfam" id="PF12833">
    <property type="entry name" value="HTH_18"/>
    <property type="match status" value="1"/>
</dbReference>
<dbReference type="InterPro" id="IPR036890">
    <property type="entry name" value="HATPase_C_sf"/>
</dbReference>
<dbReference type="GO" id="GO:0000155">
    <property type="term" value="F:phosphorelay sensor kinase activity"/>
    <property type="evidence" value="ECO:0007669"/>
    <property type="project" value="InterPro"/>
</dbReference>
<accession>F8X1M7</accession>
<dbReference type="Proteomes" id="UP000006420">
    <property type="component" value="Unassembled WGS sequence"/>
</dbReference>
<evidence type="ECO:0000256" key="4">
    <source>
        <dbReference type="ARBA" id="ARBA00022679"/>
    </source>
</evidence>
<sequence>MPINSFNEWTSYIMKNILLLLLLFIFTISILAADIRFYNINDVYGTSIREVYSITKDHDGFIWGASKTGILRISSNNCKKYQLPHKSTDIYFTRLDYSDSTLIAYTNNSQIFKYDPLYDRFNLLVDLKRSLNNEYIATKRALVDKNKNIWIGTSNGLYKFQNQQLKLKVHHVEIVFISKYISNTLFLATPKGMAVFFTDTDKLEYIYKYSRDNELEVSSFLYDAQTNKLWIGTISNGLWSYDLSKRQMLNKQVNKLPRQPILSIKKNTTSSLLIGIDGQGLWELSENGDKVLNIYKEDVNDFFSLHGDGVYDIFCDDNERIWVATYTGGLSFFDQKIFPVTQITHQINNPNSLINNHVNKVIEDKKGNIWFATNNGVNRWNPKSNKWDKFYDNKQEQAKVFLALCEDNDGNIWAGSYSSGVYVLDGDTGRELNHYFQEKEENGFSSKFISDIFKDSQGNIWIGGTGNIICYKEQEKRFHIFDRQSMYAFAELSSDKLLLACDYGLISMNKNTGNKELLLNDCLVQDILINGDDIWLATSGNGLVYFNYKTRNSKKYTIESGLTSNYVNSIMLDDDYLWLGTESGLCRFSIKDKSVYEYPSLLSLKTVSFNTNSKYRQKNGNLIWGTNKGVVIFNPDLLYNNETKGKIFIQDIIISGKSIRQNKDLLGDISINKRSELTLRYDQNNFTIELLPLSSSLSGYKFSWKLEEFDSDWSNPSDLPIVTYTNLQKGDYNLKIRMFDSSGEQLDERSLLINVTPPFWQTWWFRLILFIIIIGIIAYLLRSYSHRLKQKHARDKIRFFTNIAHDIRTSVTLINSPIEELEKDQMMSEKSKYYLSLAQNQSKRLLSVATQLLDFQKVDIGKGQVFLSMTDIVTLISQRCLMFEEMSRKRNIKLNFSSNQNSYITALDDMKIEKVVDNLISNAIKYSHDDTQVDIILICEPKQWTLEVKDYGLGISENAKGKLFREFYRGDNNINSKIVGSGIGLLLVKSYILMHDGNVLFESKENEGSSFKIVVPYKHVEEAMLKPALSEVKNNTQLKDDISLYKDIDQKNTQDKPMSVLLVEDNIDLQNFLACSFRDQYNISTASNGVEAWAIIQSKSFDLILSDILMPEMNGLELCKLVKSTFETSHIPVILLTSLAEKENLIEGLDLGADDYITKPFDIRILNYRISTIIKNRIIVRDKALKLISQSDTEQDIFLNELNDKFIKKALSIVHENMSNTQFGKEEFASEMHISSSLLYQKLKALTGQSPIDFIRSIRFNHALELLKTHQYTISEVSDICGFSSNNYFSTAFKKYFGKSPTEI</sequence>
<dbReference type="InterPro" id="IPR001789">
    <property type="entry name" value="Sig_transdc_resp-reg_receiver"/>
</dbReference>
<dbReference type="CDD" id="cd00082">
    <property type="entry name" value="HisKA"/>
    <property type="match status" value="1"/>
</dbReference>
<dbReference type="EC" id="2.7.13.3" evidence="2"/>
<dbReference type="GO" id="GO:0003700">
    <property type="term" value="F:DNA-binding transcription factor activity"/>
    <property type="evidence" value="ECO:0007669"/>
    <property type="project" value="InterPro"/>
</dbReference>